<dbReference type="RefSeq" id="WP_398280291.1">
    <property type="nucleotide sequence ID" value="NZ_JBITLV010000003.1"/>
</dbReference>
<proteinExistence type="predicted"/>
<keyword evidence="3" id="KW-1185">Reference proteome</keyword>
<dbReference type="Proteomes" id="UP001612915">
    <property type="component" value="Unassembled WGS sequence"/>
</dbReference>
<dbReference type="SUPFAM" id="SSF52266">
    <property type="entry name" value="SGNH hydrolase"/>
    <property type="match status" value="1"/>
</dbReference>
<dbReference type="PANTHER" id="PTHR30383:SF5">
    <property type="entry name" value="SGNH HYDROLASE-TYPE ESTERASE DOMAIN-CONTAINING PROTEIN"/>
    <property type="match status" value="1"/>
</dbReference>
<evidence type="ECO:0000313" key="2">
    <source>
        <dbReference type="EMBL" id="MFI7587850.1"/>
    </source>
</evidence>
<comment type="caution">
    <text evidence="2">The sequence shown here is derived from an EMBL/GenBank/DDBJ whole genome shotgun (WGS) entry which is preliminary data.</text>
</comment>
<dbReference type="Gene3D" id="3.40.50.1110">
    <property type="entry name" value="SGNH hydrolase"/>
    <property type="match status" value="1"/>
</dbReference>
<evidence type="ECO:0000313" key="3">
    <source>
        <dbReference type="Proteomes" id="UP001612915"/>
    </source>
</evidence>
<accession>A0ABW8AN88</accession>
<feature type="domain" description="SGNH hydrolase-type esterase" evidence="1">
    <location>
        <begin position="47"/>
        <end position="208"/>
    </location>
</feature>
<dbReference type="PROSITE" id="PS51257">
    <property type="entry name" value="PROKAR_LIPOPROTEIN"/>
    <property type="match status" value="1"/>
</dbReference>
<organism evidence="2 3">
    <name type="scientific">Spongisporangium articulatum</name>
    <dbReference type="NCBI Taxonomy" id="3362603"/>
    <lineage>
        <taxon>Bacteria</taxon>
        <taxon>Bacillati</taxon>
        <taxon>Actinomycetota</taxon>
        <taxon>Actinomycetes</taxon>
        <taxon>Kineosporiales</taxon>
        <taxon>Kineosporiaceae</taxon>
        <taxon>Spongisporangium</taxon>
    </lineage>
</organism>
<dbReference type="PANTHER" id="PTHR30383">
    <property type="entry name" value="THIOESTERASE 1/PROTEASE 1/LYSOPHOSPHOLIPASE L1"/>
    <property type="match status" value="1"/>
</dbReference>
<gene>
    <name evidence="2" type="ORF">ACIB24_12320</name>
</gene>
<evidence type="ECO:0000259" key="1">
    <source>
        <dbReference type="Pfam" id="PF13472"/>
    </source>
</evidence>
<dbReference type="InterPro" id="IPR013830">
    <property type="entry name" value="SGNH_hydro"/>
</dbReference>
<dbReference type="InterPro" id="IPR036514">
    <property type="entry name" value="SGNH_hydro_sf"/>
</dbReference>
<sequence>MPWWSKVVTGGVTGLVLWGACQLVPWDAGRVYDSRVGMDGDVQLASGDRMTVVGLGDSLLVRPDSWFRRVCATGDVGSCENAGVRGDTTSGMYTRLGVDVLERKPSAMVLMGGTNDLRDDTPADVIVGQLDEIVRGAEDHGIRVVLCTVPPRDEYREQALALNDAIRSYAAGHDLKLLDLYSVVGTSEGLYGPGLSDDGIHPNAVGSERMAKLADVELPSLLG</sequence>
<reference evidence="2 3" key="1">
    <citation type="submission" date="2024-10" db="EMBL/GenBank/DDBJ databases">
        <title>The Natural Products Discovery Center: Release of the First 8490 Sequenced Strains for Exploring Actinobacteria Biosynthetic Diversity.</title>
        <authorList>
            <person name="Kalkreuter E."/>
            <person name="Kautsar S.A."/>
            <person name="Yang D."/>
            <person name="Bader C.D."/>
            <person name="Teijaro C.N."/>
            <person name="Fluegel L."/>
            <person name="Davis C.M."/>
            <person name="Simpson J.R."/>
            <person name="Lauterbach L."/>
            <person name="Steele A.D."/>
            <person name="Gui C."/>
            <person name="Meng S."/>
            <person name="Li G."/>
            <person name="Viehrig K."/>
            <person name="Ye F."/>
            <person name="Su P."/>
            <person name="Kiefer A.F."/>
            <person name="Nichols A."/>
            <person name="Cepeda A.J."/>
            <person name="Yan W."/>
            <person name="Fan B."/>
            <person name="Jiang Y."/>
            <person name="Adhikari A."/>
            <person name="Zheng C.-J."/>
            <person name="Schuster L."/>
            <person name="Cowan T.M."/>
            <person name="Smanski M.J."/>
            <person name="Chevrette M.G."/>
            <person name="De Carvalho L.P.S."/>
            <person name="Shen B."/>
        </authorList>
    </citation>
    <scope>NUCLEOTIDE SEQUENCE [LARGE SCALE GENOMIC DNA]</scope>
    <source>
        <strain evidence="2 3">NPDC049639</strain>
    </source>
</reference>
<protein>
    <submittedName>
        <fullName evidence="2">GDSL-type esterase/lipase family protein</fullName>
    </submittedName>
</protein>
<dbReference type="EMBL" id="JBITLV010000003">
    <property type="protein sequence ID" value="MFI7587850.1"/>
    <property type="molecule type" value="Genomic_DNA"/>
</dbReference>
<name>A0ABW8AN88_9ACTN</name>
<dbReference type="InterPro" id="IPR051532">
    <property type="entry name" value="Ester_Hydrolysis_Enzymes"/>
</dbReference>
<dbReference type="Pfam" id="PF13472">
    <property type="entry name" value="Lipase_GDSL_2"/>
    <property type="match status" value="1"/>
</dbReference>